<feature type="region of interest" description="Disordered" evidence="1">
    <location>
        <begin position="35"/>
        <end position="74"/>
    </location>
</feature>
<name>A0A5B0SBF0_PUCGR</name>
<dbReference type="InterPro" id="IPR027417">
    <property type="entry name" value="P-loop_NTPase"/>
</dbReference>
<keyword evidence="4" id="KW-1185">Reference proteome</keyword>
<feature type="region of interest" description="Disordered" evidence="1">
    <location>
        <begin position="211"/>
        <end position="265"/>
    </location>
</feature>
<dbReference type="Gene3D" id="3.40.50.300">
    <property type="entry name" value="P-loop containing nucleotide triphosphate hydrolases"/>
    <property type="match status" value="1"/>
</dbReference>
<dbReference type="Proteomes" id="UP000324748">
    <property type="component" value="Unassembled WGS sequence"/>
</dbReference>
<organism evidence="3 5">
    <name type="scientific">Puccinia graminis f. sp. tritici</name>
    <dbReference type="NCBI Taxonomy" id="56615"/>
    <lineage>
        <taxon>Eukaryota</taxon>
        <taxon>Fungi</taxon>
        <taxon>Dikarya</taxon>
        <taxon>Basidiomycota</taxon>
        <taxon>Pucciniomycotina</taxon>
        <taxon>Pucciniomycetes</taxon>
        <taxon>Pucciniales</taxon>
        <taxon>Pucciniaceae</taxon>
        <taxon>Puccinia</taxon>
    </lineage>
</organism>
<dbReference type="AlphaFoldDB" id="A0A5B0SBF0"/>
<feature type="compositionally biased region" description="Polar residues" evidence="1">
    <location>
        <begin position="215"/>
        <end position="228"/>
    </location>
</feature>
<protein>
    <submittedName>
        <fullName evidence="3">Uncharacterized protein</fullName>
    </submittedName>
</protein>
<feature type="compositionally biased region" description="Low complexity" evidence="1">
    <location>
        <begin position="46"/>
        <end position="57"/>
    </location>
</feature>
<gene>
    <name evidence="2" type="ORF">PGT21_018762</name>
    <name evidence="3" type="ORF">PGTUg99_020768</name>
</gene>
<sequence>MEAQAIDCLCRLGQVKPVNIYRYYVHGTLETNEGSRINHAQGPRPSLHTTALASTSTRRPVKQKKDPPSVNPASLLTKVPVSASSAIPSTPATINSGTDPERATTFSLANPVLAITPTTPTAAPGETTFDKISQTISPAEVFKPVESPSAQLPQGVLQISQDTSPPDKNHGMLIAYTILLINVDFVKAMLPTACWRLKTIAMYSCQPLEEDHQSSENQPNGSSANLQAPNGQNNSTTTTSSVPPPPPPPNDSTSQPTASTDPLTNLTILKSRNARISVIKYPSAC</sequence>
<evidence type="ECO:0000313" key="5">
    <source>
        <dbReference type="Proteomes" id="UP000325313"/>
    </source>
</evidence>
<evidence type="ECO:0000313" key="3">
    <source>
        <dbReference type="EMBL" id="KAA1135142.1"/>
    </source>
</evidence>
<evidence type="ECO:0000313" key="4">
    <source>
        <dbReference type="Proteomes" id="UP000324748"/>
    </source>
</evidence>
<dbReference type="EMBL" id="VDEP01000041">
    <property type="protein sequence ID" value="KAA1135142.1"/>
    <property type="molecule type" value="Genomic_DNA"/>
</dbReference>
<accession>A0A5B0SBF0</accession>
<dbReference type="EMBL" id="VSWC01000040">
    <property type="protein sequence ID" value="KAA1105775.1"/>
    <property type="molecule type" value="Genomic_DNA"/>
</dbReference>
<comment type="caution">
    <text evidence="3">The sequence shown here is derived from an EMBL/GenBank/DDBJ whole genome shotgun (WGS) entry which is preliminary data.</text>
</comment>
<evidence type="ECO:0000256" key="1">
    <source>
        <dbReference type="SAM" id="MobiDB-lite"/>
    </source>
</evidence>
<feature type="compositionally biased region" description="Low complexity" evidence="1">
    <location>
        <begin position="229"/>
        <end position="241"/>
    </location>
</feature>
<reference evidence="4 5" key="1">
    <citation type="submission" date="2019-05" db="EMBL/GenBank/DDBJ databases">
        <title>Emergence of the Ug99 lineage of the wheat stem rust pathogen through somatic hybridization.</title>
        <authorList>
            <person name="Li F."/>
            <person name="Upadhyaya N.M."/>
            <person name="Sperschneider J."/>
            <person name="Matny O."/>
            <person name="Nguyen-Phuc H."/>
            <person name="Mago R."/>
            <person name="Raley C."/>
            <person name="Miller M.E."/>
            <person name="Silverstein K.A.T."/>
            <person name="Henningsen E."/>
            <person name="Hirsch C.D."/>
            <person name="Visser B."/>
            <person name="Pretorius Z.A."/>
            <person name="Steffenson B.J."/>
            <person name="Schwessinger B."/>
            <person name="Dodds P.N."/>
            <person name="Figueroa M."/>
        </authorList>
    </citation>
    <scope>NUCLEOTIDE SEQUENCE [LARGE SCALE GENOMIC DNA]</scope>
    <source>
        <strain evidence="2">21-0</strain>
        <strain evidence="3 5">Ug99</strain>
    </source>
</reference>
<proteinExistence type="predicted"/>
<dbReference type="Proteomes" id="UP000325313">
    <property type="component" value="Unassembled WGS sequence"/>
</dbReference>
<evidence type="ECO:0000313" key="2">
    <source>
        <dbReference type="EMBL" id="KAA1105775.1"/>
    </source>
</evidence>
<dbReference type="OrthoDB" id="2500143at2759"/>